<protein>
    <recommendedName>
        <fullName evidence="4">Major membrane immunogen, membrane-anchored lipoprotein</fullName>
    </recommendedName>
</protein>
<dbReference type="KEGG" id="ral:Rumal_1664"/>
<feature type="signal peptide" evidence="1">
    <location>
        <begin position="1"/>
        <end position="30"/>
    </location>
</feature>
<dbReference type="RefSeq" id="WP_013498329.1">
    <property type="nucleotide sequence ID" value="NC_014833.1"/>
</dbReference>
<name>E6UIA3_RUMA7</name>
<evidence type="ECO:0008006" key="4">
    <source>
        <dbReference type="Google" id="ProtNLM"/>
    </source>
</evidence>
<dbReference type="OrthoDB" id="9792074at2"/>
<dbReference type="EMBL" id="CP002403">
    <property type="protein sequence ID" value="ADU22164.1"/>
    <property type="molecule type" value="Genomic_DNA"/>
</dbReference>
<proteinExistence type="predicted"/>
<sequence precursor="true">MSDINRIKVYKYKNIAAAMAVMLLALVALSTSCKVGDTDKKANNIGNSTADSSAADDTAVDTANGKRLTKNYVYKEVQSVGEGLLVQVDSDHPYIGKIGETDTLYRYLFTADGEQIMAAGLPSDEAMTEMLIALNSLAVDFRNATGLDTLMVTSLIPDDTAVKKDEAYIGSCADLMVNEDGEYKPFTGIKDYAWVTNNCYRYGFVMRGASRLRYIGKEAAACIKDMSRSEGAAGLEKLETAIKDYTFEEPLYFTSDDGAEYAGYFVPSGDGATTSVPVPAKADDSEYGNFISGNNDDGYIVFVSLSEDTSVKKNGDGSNDSSAAAGG</sequence>
<evidence type="ECO:0000256" key="1">
    <source>
        <dbReference type="SAM" id="SignalP"/>
    </source>
</evidence>
<dbReference type="PROSITE" id="PS51257">
    <property type="entry name" value="PROKAR_LIPOPROTEIN"/>
    <property type="match status" value="1"/>
</dbReference>
<reference evidence="2 3" key="1">
    <citation type="journal article" date="2011" name="J. Bacteriol.">
        <title>Complete genome of the cellulolytic ruminal bacterium Ruminococcus albus 7.</title>
        <authorList>
            <person name="Suen G."/>
            <person name="Stevenson D.M."/>
            <person name="Bruce D.C."/>
            <person name="Chertkov O."/>
            <person name="Copeland A."/>
            <person name="Cheng J.F."/>
            <person name="Detter C."/>
            <person name="Detter J.C."/>
            <person name="Goodwin L.A."/>
            <person name="Han C.S."/>
            <person name="Hauser L.J."/>
            <person name="Ivanova N.N."/>
            <person name="Kyrpides N.C."/>
            <person name="Land M.L."/>
            <person name="Lapidus A."/>
            <person name="Lucas S."/>
            <person name="Ovchinnikova G."/>
            <person name="Pitluck S."/>
            <person name="Tapia R."/>
            <person name="Woyke T."/>
            <person name="Boyum J."/>
            <person name="Mead D."/>
            <person name="Weimer P.J."/>
        </authorList>
    </citation>
    <scope>NUCLEOTIDE SEQUENCE [LARGE SCALE GENOMIC DNA]</scope>
    <source>
        <strain evidence="3">ATCC 27210 / DSM 20455 / JCM 14654 / NCDO 2250 / 7</strain>
    </source>
</reference>
<evidence type="ECO:0000313" key="3">
    <source>
        <dbReference type="Proteomes" id="UP000006919"/>
    </source>
</evidence>
<dbReference type="Gene3D" id="3.30.200.180">
    <property type="match status" value="1"/>
</dbReference>
<dbReference type="HOGENOM" id="CLU_849627_0_0_9"/>
<dbReference type="Proteomes" id="UP000006919">
    <property type="component" value="Chromosome"/>
</dbReference>
<gene>
    <name evidence="2" type="ordered locus">Rumal_1664</name>
</gene>
<dbReference type="STRING" id="697329.Rumal_1664"/>
<feature type="chain" id="PRO_5038739303" description="Major membrane immunogen, membrane-anchored lipoprotein" evidence="1">
    <location>
        <begin position="31"/>
        <end position="327"/>
    </location>
</feature>
<evidence type="ECO:0000313" key="2">
    <source>
        <dbReference type="EMBL" id="ADU22164.1"/>
    </source>
</evidence>
<keyword evidence="1" id="KW-0732">Signal</keyword>
<dbReference type="AlphaFoldDB" id="E6UIA3"/>
<dbReference type="eggNOG" id="COG1876">
    <property type="taxonomic scope" value="Bacteria"/>
</dbReference>
<accession>E6UIA3</accession>
<organism evidence="2 3">
    <name type="scientific">Ruminococcus albus (strain ATCC 27210 / DSM 20455 / JCM 14654 / NCDO 2250 / 7)</name>
    <dbReference type="NCBI Taxonomy" id="697329"/>
    <lineage>
        <taxon>Bacteria</taxon>
        <taxon>Bacillati</taxon>
        <taxon>Bacillota</taxon>
        <taxon>Clostridia</taxon>
        <taxon>Eubacteriales</taxon>
        <taxon>Oscillospiraceae</taxon>
        <taxon>Ruminococcus</taxon>
    </lineage>
</organism>